<feature type="domain" description="J" evidence="3">
    <location>
        <begin position="15"/>
        <end position="91"/>
    </location>
</feature>
<dbReference type="InterPro" id="IPR050817">
    <property type="entry name" value="DjlA_DnaK_co-chaperone"/>
</dbReference>
<feature type="compositionally biased region" description="Basic and acidic residues" evidence="1">
    <location>
        <begin position="140"/>
        <end position="155"/>
    </location>
</feature>
<proteinExistence type="predicted"/>
<evidence type="ECO:0000313" key="5">
    <source>
        <dbReference type="Proteomes" id="UP000063063"/>
    </source>
</evidence>
<dbReference type="Pfam" id="PF00226">
    <property type="entry name" value="DnaJ"/>
    <property type="match status" value="1"/>
</dbReference>
<dbReference type="InterPro" id="IPR036869">
    <property type="entry name" value="J_dom_sf"/>
</dbReference>
<dbReference type="InterPro" id="IPR001623">
    <property type="entry name" value="DnaJ_domain"/>
</dbReference>
<evidence type="ECO:0000256" key="2">
    <source>
        <dbReference type="SAM" id="Phobius"/>
    </source>
</evidence>
<dbReference type="EMBL" id="CP009399">
    <property type="protein sequence ID" value="AIO00464.1"/>
    <property type="molecule type" value="Genomic_DNA"/>
</dbReference>
<accession>A0A088RWQ2</accession>
<dbReference type="SUPFAM" id="SSF46565">
    <property type="entry name" value="Chaperone J-domain"/>
    <property type="match status" value="1"/>
</dbReference>
<dbReference type="SMART" id="SM00271">
    <property type="entry name" value="DnaJ"/>
    <property type="match status" value="1"/>
</dbReference>
<dbReference type="AlphaFoldDB" id="A0A088RWQ2"/>
<keyword evidence="2" id="KW-0472">Membrane</keyword>
<dbReference type="VEuPathDB" id="TriTrypDB:LPAL13_300028400"/>
<dbReference type="CDD" id="cd06257">
    <property type="entry name" value="DnaJ"/>
    <property type="match status" value="1"/>
</dbReference>
<keyword evidence="5" id="KW-1185">Reference proteome</keyword>
<keyword evidence="2" id="KW-1133">Transmembrane helix</keyword>
<dbReference type="PRINTS" id="PR00625">
    <property type="entry name" value="JDOMAIN"/>
</dbReference>
<dbReference type="eggNOG" id="ENOG502QWSI">
    <property type="taxonomic scope" value="Eukaryota"/>
</dbReference>
<dbReference type="RefSeq" id="XP_010701264.1">
    <property type="nucleotide sequence ID" value="XM_010702962.1"/>
</dbReference>
<dbReference type="OrthoDB" id="10250354at2759"/>
<dbReference type="VEuPathDB" id="TriTrypDB:LPMP_302410"/>
<reference evidence="4 5" key="1">
    <citation type="journal article" date="2015" name="Sci. Rep.">
        <title>The genome of Leishmania panamensis: insights into genomics of the L. (Viannia) subgenus.</title>
        <authorList>
            <person name="Llanes A."/>
            <person name="Restrepo C.M."/>
            <person name="Vecchio G.D."/>
            <person name="Anguizola F.J."/>
            <person name="Lleonart R."/>
        </authorList>
    </citation>
    <scope>NUCLEOTIDE SEQUENCE [LARGE SCALE GENOMIC DNA]</scope>
    <source>
        <strain evidence="4 5">MHOM/PA/94/PSC-1</strain>
    </source>
</reference>
<gene>
    <name evidence="4" type="ORF">LPMP_302410</name>
</gene>
<dbReference type="Gene3D" id="1.10.287.110">
    <property type="entry name" value="DnaJ domain"/>
    <property type="match status" value="1"/>
</dbReference>
<dbReference type="KEGG" id="lpan:LPMP_302410"/>
<organism evidence="4 5">
    <name type="scientific">Leishmania panamensis</name>
    <dbReference type="NCBI Taxonomy" id="5679"/>
    <lineage>
        <taxon>Eukaryota</taxon>
        <taxon>Discoba</taxon>
        <taxon>Euglenozoa</taxon>
        <taxon>Kinetoplastea</taxon>
        <taxon>Metakinetoplastina</taxon>
        <taxon>Trypanosomatida</taxon>
        <taxon>Trypanosomatidae</taxon>
        <taxon>Leishmaniinae</taxon>
        <taxon>Leishmania</taxon>
        <taxon>Leishmania guyanensis species complex</taxon>
    </lineage>
</organism>
<dbReference type="GeneID" id="22577294"/>
<protein>
    <submittedName>
        <fullName evidence="4">DnaJ domain protein-like protein</fullName>
    </submittedName>
</protein>
<dbReference type="Proteomes" id="UP000063063">
    <property type="component" value="Chromosome 30"/>
</dbReference>
<feature type="region of interest" description="Disordered" evidence="1">
    <location>
        <begin position="113"/>
        <end position="158"/>
    </location>
</feature>
<sequence length="336" mass="38375">MFSLIHTRLLLPQRDPFKILGLTRSATKAEVKMRYRELARIYHPDAEAGDSAKMEEVNHAYKLLLKEGGYERLHLPGPRETWARRAYAPPGVTAESRRQPLQEMATAPFTVDQQSCGAAGPSSEASANSTSPPLTDEEVEKVSALDSTTERRTPEGKYLYQNRDDQSWVELDRSLLRAQLTRYMSFAAQADMTAELRRRAVLKEKEQNEKSRFQRTADRLADNAELPTRNPYLLRIYALVVVCVFYLMYKRTFERTSHQKKRTQFYQMLEGNREELMTAYEKHKDDLQVMAVAAALVFLAAAEHKTLDDPIVPSPPETFYRSVVPPNDHYTVVAGG</sequence>
<keyword evidence="2" id="KW-0812">Transmembrane</keyword>
<name>A0A088RWQ2_LEIPA</name>
<evidence type="ECO:0000313" key="4">
    <source>
        <dbReference type="EMBL" id="AIO00464.1"/>
    </source>
</evidence>
<evidence type="ECO:0000259" key="3">
    <source>
        <dbReference type="PROSITE" id="PS50076"/>
    </source>
</evidence>
<dbReference type="PROSITE" id="PS50076">
    <property type="entry name" value="DNAJ_2"/>
    <property type="match status" value="1"/>
</dbReference>
<feature type="transmembrane region" description="Helical" evidence="2">
    <location>
        <begin position="232"/>
        <end position="249"/>
    </location>
</feature>
<evidence type="ECO:0000256" key="1">
    <source>
        <dbReference type="SAM" id="MobiDB-lite"/>
    </source>
</evidence>
<feature type="compositionally biased region" description="Polar residues" evidence="1">
    <location>
        <begin position="123"/>
        <end position="133"/>
    </location>
</feature>
<dbReference type="PANTHER" id="PTHR24074">
    <property type="entry name" value="CO-CHAPERONE PROTEIN DJLA"/>
    <property type="match status" value="1"/>
</dbReference>